<dbReference type="GO" id="GO:0004348">
    <property type="term" value="F:glucosylceramidase activity"/>
    <property type="evidence" value="ECO:0007669"/>
    <property type="project" value="UniProtKB-EC"/>
</dbReference>
<dbReference type="OrthoDB" id="2160638at2759"/>
<evidence type="ECO:0000256" key="3">
    <source>
        <dbReference type="ARBA" id="ARBA00004991"/>
    </source>
</evidence>
<keyword evidence="16" id="KW-1185">Reference proteome</keyword>
<dbReference type="GO" id="GO:0007040">
    <property type="term" value="P:lysosome organization"/>
    <property type="evidence" value="ECO:0007669"/>
    <property type="project" value="UniProtKB-ARBA"/>
</dbReference>
<dbReference type="GO" id="GO:0032006">
    <property type="term" value="P:regulation of TOR signaling"/>
    <property type="evidence" value="ECO:0007669"/>
    <property type="project" value="UniProtKB-ARBA"/>
</dbReference>
<gene>
    <name evidence="15" type="ORF">DSTB1V02_LOCUS6040</name>
</gene>
<dbReference type="GO" id="GO:0016241">
    <property type="term" value="P:regulation of macroautophagy"/>
    <property type="evidence" value="ECO:0007669"/>
    <property type="project" value="UniProtKB-ARBA"/>
</dbReference>
<evidence type="ECO:0000256" key="7">
    <source>
        <dbReference type="ARBA" id="ARBA00022801"/>
    </source>
</evidence>
<accession>A0A7R9A769</accession>
<dbReference type="GO" id="GO:0006680">
    <property type="term" value="P:glucosylceramide catabolic process"/>
    <property type="evidence" value="ECO:0007669"/>
    <property type="project" value="TreeGrafter"/>
</dbReference>
<protein>
    <recommendedName>
        <fullName evidence="5 12">Glucosylceramidase</fullName>
        <ecNumber evidence="5 12">3.2.1.45</ecNumber>
    </recommendedName>
</protein>
<reference evidence="15" key="1">
    <citation type="submission" date="2020-11" db="EMBL/GenBank/DDBJ databases">
        <authorList>
            <person name="Tran Van P."/>
        </authorList>
    </citation>
    <scope>NUCLEOTIDE SEQUENCE</scope>
</reference>
<evidence type="ECO:0000256" key="11">
    <source>
        <dbReference type="ARBA" id="ARBA00051345"/>
    </source>
</evidence>
<dbReference type="Gene3D" id="3.20.20.80">
    <property type="entry name" value="Glycosidases"/>
    <property type="match status" value="1"/>
</dbReference>
<keyword evidence="12" id="KW-0326">Glycosidase</keyword>
<comment type="similarity">
    <text evidence="4 12">Belongs to the glycosyl hydrolase 30 family.</text>
</comment>
<dbReference type="AlphaFoldDB" id="A0A7R9A769"/>
<dbReference type="EC" id="3.2.1.45" evidence="5 12"/>
<dbReference type="InterPro" id="IPR001139">
    <property type="entry name" value="Glyco_hydro_30"/>
</dbReference>
<dbReference type="FunFam" id="3.20.20.80:FF:000030">
    <property type="entry name" value="Lysosomal acid glucosylceramidase"/>
    <property type="match status" value="1"/>
</dbReference>
<evidence type="ECO:0000256" key="2">
    <source>
        <dbReference type="ARBA" id="ARBA00004760"/>
    </source>
</evidence>
<dbReference type="GO" id="GO:0006914">
    <property type="term" value="P:autophagy"/>
    <property type="evidence" value="ECO:0007669"/>
    <property type="project" value="UniProtKB-ARBA"/>
</dbReference>
<comment type="catalytic activity">
    <reaction evidence="11">
        <text>an N-acyl-1-beta-D-glucosyl-15-methylhexadecasphing-4-enine + H2O = an N-acyl-15-methylhexadecasphing-4-enine + D-glucose</text>
        <dbReference type="Rhea" id="RHEA:34755"/>
        <dbReference type="ChEBI" id="CHEBI:4167"/>
        <dbReference type="ChEBI" id="CHEBI:15377"/>
        <dbReference type="ChEBI" id="CHEBI:70815"/>
        <dbReference type="ChEBI" id="CHEBI:70846"/>
    </reaction>
    <physiologicalReaction direction="left-to-right" evidence="11">
        <dbReference type="Rhea" id="RHEA:34756"/>
    </physiologicalReaction>
</comment>
<keyword evidence="6" id="KW-0732">Signal</keyword>
<keyword evidence="9 12" id="KW-0443">Lipid metabolism</keyword>
<dbReference type="SUPFAM" id="SSF51445">
    <property type="entry name" value="(Trans)glycosidases"/>
    <property type="match status" value="1"/>
</dbReference>
<sequence length="564" mass="63483">MARMWLVDIVMRLTLPYVFVFHYFGAGVRADIPSPCIPRKYVENSFVCVCNATDCPEPGRLAPLDILDDFLFVVSSRDKFRFFPGQGLFKPFNLAEMVRETPDKTSATCPHRGAPKTLGFTHTSPNVKDPGNATLIVNKTELYQEILGFGGAMTDAAALTIKTLPEAAQKLLIRSYFSDDGIGYNIARVNMGGCDFSARGYTLDDYPGDVNLSRFALADEDLNYKIPLLRQAKSLRNDSLFVFASPWTAPAWMKTNNDLIGMGSLKTEYYQLWADYYLRFAEAYKKENVSLWGVTTQNEPVDGNIPGFTFNCMGWTGETQREWVKNNLGPTLRKAGYGDVKIMIFDEQRMFMPKWPRDILKDPEAAQYVSGIAVHWYTDFIAPPVLLDLTHAEFPDYWILSTEACVGFTANSPHQVPLGDWGQAQSYATDIIQNLNHWVVGWVDWNLVLNLGGGPNWKANFVAAPIVVNASSGEFYKNPTYYAMGHFSKFIPRGSVRIGLTIQAADEMKKTLQATAFKTPEDTIVLVAINTDEEPAYMSIQEDKRYINFHLHGKAIATFVWKYT</sequence>
<comment type="catalytic activity">
    <reaction evidence="10">
        <text>a beta-D-glucosylceramide + H2O = an N-acyl-sphingoid base + D-glucose</text>
        <dbReference type="Rhea" id="RHEA:81447"/>
        <dbReference type="ChEBI" id="CHEBI:4167"/>
        <dbReference type="ChEBI" id="CHEBI:15377"/>
        <dbReference type="ChEBI" id="CHEBI:83264"/>
        <dbReference type="ChEBI" id="CHEBI:83273"/>
    </reaction>
    <physiologicalReaction direction="left-to-right" evidence="10">
        <dbReference type="Rhea" id="RHEA:81448"/>
    </physiologicalReaction>
</comment>
<dbReference type="GO" id="GO:0016758">
    <property type="term" value="F:hexosyltransferase activity"/>
    <property type="evidence" value="ECO:0007669"/>
    <property type="project" value="UniProtKB-ARBA"/>
</dbReference>
<dbReference type="GO" id="GO:0005774">
    <property type="term" value="C:vacuolar membrane"/>
    <property type="evidence" value="ECO:0007669"/>
    <property type="project" value="UniProtKB-ARBA"/>
</dbReference>
<feature type="domain" description="Glycosyl hydrolase family 30 beta sandwich" evidence="14">
    <location>
        <begin position="494"/>
        <end position="559"/>
    </location>
</feature>
<dbReference type="GO" id="GO:0042391">
    <property type="term" value="P:regulation of membrane potential"/>
    <property type="evidence" value="ECO:0007669"/>
    <property type="project" value="UniProtKB-ARBA"/>
</dbReference>
<evidence type="ECO:0000256" key="5">
    <source>
        <dbReference type="ARBA" id="ARBA00012658"/>
    </source>
</evidence>
<evidence type="ECO:0000313" key="15">
    <source>
        <dbReference type="EMBL" id="CAD7246183.1"/>
    </source>
</evidence>
<organism evidence="15">
    <name type="scientific">Darwinula stevensoni</name>
    <dbReference type="NCBI Taxonomy" id="69355"/>
    <lineage>
        <taxon>Eukaryota</taxon>
        <taxon>Metazoa</taxon>
        <taxon>Ecdysozoa</taxon>
        <taxon>Arthropoda</taxon>
        <taxon>Crustacea</taxon>
        <taxon>Oligostraca</taxon>
        <taxon>Ostracoda</taxon>
        <taxon>Podocopa</taxon>
        <taxon>Podocopida</taxon>
        <taxon>Darwinulocopina</taxon>
        <taxon>Darwinuloidea</taxon>
        <taxon>Darwinulidae</taxon>
        <taxon>Darwinula</taxon>
    </lineage>
</organism>
<evidence type="ECO:0000256" key="8">
    <source>
        <dbReference type="ARBA" id="ARBA00022919"/>
    </source>
</evidence>
<evidence type="ECO:0000256" key="10">
    <source>
        <dbReference type="ARBA" id="ARBA00050474"/>
    </source>
</evidence>
<keyword evidence="7 12" id="KW-0378">Hydrolase</keyword>
<dbReference type="GO" id="GO:0010605">
    <property type="term" value="P:negative regulation of macromolecule metabolic process"/>
    <property type="evidence" value="ECO:0007669"/>
    <property type="project" value="UniProtKB-ARBA"/>
</dbReference>
<comment type="pathway">
    <text evidence="2">Lipid metabolism; sphingolipid metabolism.</text>
</comment>
<dbReference type="Proteomes" id="UP000677054">
    <property type="component" value="Unassembled WGS sequence"/>
</dbReference>
<comment type="catalytic activity">
    <reaction evidence="1">
        <text>a beta-D-glucosyl-(1&lt;-&gt;1')-N-acylsphing-4-enine + H2O = an N-acylsphing-4-enine + D-glucose</text>
        <dbReference type="Rhea" id="RHEA:13269"/>
        <dbReference type="ChEBI" id="CHEBI:4167"/>
        <dbReference type="ChEBI" id="CHEBI:15377"/>
        <dbReference type="ChEBI" id="CHEBI:22801"/>
        <dbReference type="ChEBI" id="CHEBI:52639"/>
        <dbReference type="EC" id="3.2.1.45"/>
    </reaction>
    <physiologicalReaction direction="left-to-right" evidence="1">
        <dbReference type="Rhea" id="RHEA:13270"/>
    </physiologicalReaction>
</comment>
<evidence type="ECO:0000256" key="6">
    <source>
        <dbReference type="ARBA" id="ARBA00022729"/>
    </source>
</evidence>
<dbReference type="GO" id="GO:0008202">
    <property type="term" value="P:steroid metabolic process"/>
    <property type="evidence" value="ECO:0007669"/>
    <property type="project" value="UniProtKB-ARBA"/>
</dbReference>
<evidence type="ECO:0000256" key="12">
    <source>
        <dbReference type="RuleBase" id="RU361188"/>
    </source>
</evidence>
<dbReference type="InterPro" id="IPR017853">
    <property type="entry name" value="GH"/>
</dbReference>
<dbReference type="PANTHER" id="PTHR11069:SF23">
    <property type="entry name" value="LYSOSOMAL ACID GLUCOSYLCERAMIDASE"/>
    <property type="match status" value="1"/>
</dbReference>
<comment type="pathway">
    <text evidence="3">Sphingolipid metabolism.</text>
</comment>
<dbReference type="GO" id="GO:0005764">
    <property type="term" value="C:lysosome"/>
    <property type="evidence" value="ECO:0007669"/>
    <property type="project" value="UniProtKB-ARBA"/>
</dbReference>
<dbReference type="GO" id="GO:0051246">
    <property type="term" value="P:regulation of protein metabolic process"/>
    <property type="evidence" value="ECO:0007669"/>
    <property type="project" value="UniProtKB-ARBA"/>
</dbReference>
<dbReference type="GO" id="GO:0006066">
    <property type="term" value="P:alcohol metabolic process"/>
    <property type="evidence" value="ECO:0007669"/>
    <property type="project" value="UniProtKB-ARBA"/>
</dbReference>
<dbReference type="InterPro" id="IPR033452">
    <property type="entry name" value="GH30_C"/>
</dbReference>
<evidence type="ECO:0000256" key="4">
    <source>
        <dbReference type="ARBA" id="ARBA00005382"/>
    </source>
</evidence>
<feature type="domain" description="Glycosyl hydrolase family 30 TIM-barrel" evidence="13">
    <location>
        <begin position="146"/>
        <end position="491"/>
    </location>
</feature>
<dbReference type="Pfam" id="PF02055">
    <property type="entry name" value="Glyco_hydro_30"/>
    <property type="match status" value="1"/>
</dbReference>
<name>A0A7R9A769_9CRUS</name>
<dbReference type="PANTHER" id="PTHR11069">
    <property type="entry name" value="GLUCOSYLCERAMIDASE"/>
    <property type="match status" value="1"/>
</dbReference>
<evidence type="ECO:0000256" key="9">
    <source>
        <dbReference type="ARBA" id="ARBA00023098"/>
    </source>
</evidence>
<proteinExistence type="inferred from homology"/>
<dbReference type="GO" id="GO:0005102">
    <property type="term" value="F:signaling receptor binding"/>
    <property type="evidence" value="ECO:0007669"/>
    <property type="project" value="UniProtKB-ARBA"/>
</dbReference>
<dbReference type="InterPro" id="IPR033453">
    <property type="entry name" value="Glyco_hydro_30_TIM-barrel"/>
</dbReference>
<evidence type="ECO:0000259" key="13">
    <source>
        <dbReference type="Pfam" id="PF02055"/>
    </source>
</evidence>
<evidence type="ECO:0000313" key="16">
    <source>
        <dbReference type="Proteomes" id="UP000677054"/>
    </source>
</evidence>
<dbReference type="EMBL" id="CAJPEV010001062">
    <property type="protein sequence ID" value="CAG0890468.1"/>
    <property type="molecule type" value="Genomic_DNA"/>
</dbReference>
<dbReference type="EMBL" id="LR900579">
    <property type="protein sequence ID" value="CAD7246183.1"/>
    <property type="molecule type" value="Genomic_DNA"/>
</dbReference>
<evidence type="ECO:0000259" key="14">
    <source>
        <dbReference type="Pfam" id="PF17189"/>
    </source>
</evidence>
<evidence type="ECO:0000256" key="1">
    <source>
        <dbReference type="ARBA" id="ARBA00001013"/>
    </source>
</evidence>
<keyword evidence="8 12" id="KW-0746">Sphingolipid metabolism</keyword>
<dbReference type="Pfam" id="PF17189">
    <property type="entry name" value="Glyco_hydro_30C"/>
    <property type="match status" value="1"/>
</dbReference>
<dbReference type="GO" id="GO:0030163">
    <property type="term" value="P:protein catabolic process"/>
    <property type="evidence" value="ECO:0007669"/>
    <property type="project" value="UniProtKB-ARBA"/>
</dbReference>